<comment type="similarity">
    <text evidence="3">Belongs to the ribose 5-phosphate isomerase family.</text>
</comment>
<dbReference type="Gene3D" id="3.40.50.1360">
    <property type="match status" value="1"/>
</dbReference>
<evidence type="ECO:0000313" key="7">
    <source>
        <dbReference type="Proteomes" id="UP001314170"/>
    </source>
</evidence>
<evidence type="ECO:0000256" key="1">
    <source>
        <dbReference type="ARBA" id="ARBA00001713"/>
    </source>
</evidence>
<sequence length="340" mass="37436">MATLATSTLVYSTPVRIKTSSRSSSRTCKKTFPFPITRADSSSLLLHAAKHTVFSTKKSVYVLDVIWDCIVYRFLELDLIWDCIFNVDTYIRNGMVVGLGSGKASGMAIQYLSRQLRKGALKDLVGVPMSVESASEAAKAGIPLDVYRDGSQIDFAFDDADIIEEETLIAVIGRGKSQAEESIIQEKSILNAASKLVFMIMENQYKGGLEGSIPVLVEALNWMETAEEIDDLFVGDAEVWRRSLIGQAGPMGGDFPVITREGHNILDVIFTSPIQSLADIAKSLDKVDGVVDHGVISKFPLVLLSLFKLLLVFSYLFTYTDGCNNVDYRTFLQLLLVYAS</sequence>
<accession>A0AAV1SW69</accession>
<name>A0AAV1SW69_9ROSI</name>
<keyword evidence="5" id="KW-0413">Isomerase</keyword>
<organism evidence="6 7">
    <name type="scientific">Dovyalis caffra</name>
    <dbReference type="NCBI Taxonomy" id="77055"/>
    <lineage>
        <taxon>Eukaryota</taxon>
        <taxon>Viridiplantae</taxon>
        <taxon>Streptophyta</taxon>
        <taxon>Embryophyta</taxon>
        <taxon>Tracheophyta</taxon>
        <taxon>Spermatophyta</taxon>
        <taxon>Magnoliopsida</taxon>
        <taxon>eudicotyledons</taxon>
        <taxon>Gunneridae</taxon>
        <taxon>Pentapetalae</taxon>
        <taxon>rosids</taxon>
        <taxon>fabids</taxon>
        <taxon>Malpighiales</taxon>
        <taxon>Salicaceae</taxon>
        <taxon>Flacourtieae</taxon>
        <taxon>Dovyalis</taxon>
    </lineage>
</organism>
<dbReference type="SUPFAM" id="SSF75445">
    <property type="entry name" value="D-ribose-5-phosphate isomerase (RpiA), lid domain"/>
    <property type="match status" value="1"/>
</dbReference>
<evidence type="ECO:0000256" key="5">
    <source>
        <dbReference type="ARBA" id="ARBA00023235"/>
    </source>
</evidence>
<dbReference type="InterPro" id="IPR037171">
    <property type="entry name" value="NagB/RpiA_transferase-like"/>
</dbReference>
<proteinExistence type="inferred from homology"/>
<reference evidence="6 7" key="1">
    <citation type="submission" date="2024-01" db="EMBL/GenBank/DDBJ databases">
        <authorList>
            <person name="Waweru B."/>
        </authorList>
    </citation>
    <scope>NUCLEOTIDE SEQUENCE [LARGE SCALE GENOMIC DNA]</scope>
</reference>
<dbReference type="SUPFAM" id="SSF100950">
    <property type="entry name" value="NagB/RpiA/CoA transferase-like"/>
    <property type="match status" value="1"/>
</dbReference>
<dbReference type="EC" id="5.3.1.6" evidence="4"/>
<dbReference type="GO" id="GO:0004751">
    <property type="term" value="F:ribose-5-phosphate isomerase activity"/>
    <property type="evidence" value="ECO:0007669"/>
    <property type="project" value="UniProtKB-EC"/>
</dbReference>
<dbReference type="EMBL" id="CAWUPB010001199">
    <property type="protein sequence ID" value="CAK7357403.1"/>
    <property type="molecule type" value="Genomic_DNA"/>
</dbReference>
<dbReference type="Gene3D" id="3.30.70.260">
    <property type="match status" value="1"/>
</dbReference>
<comment type="catalytic activity">
    <reaction evidence="1">
        <text>aldehydo-D-ribose 5-phosphate = D-ribulose 5-phosphate</text>
        <dbReference type="Rhea" id="RHEA:14657"/>
        <dbReference type="ChEBI" id="CHEBI:58121"/>
        <dbReference type="ChEBI" id="CHEBI:58273"/>
        <dbReference type="EC" id="5.3.1.6"/>
    </reaction>
</comment>
<evidence type="ECO:0000256" key="2">
    <source>
        <dbReference type="ARBA" id="ARBA00004988"/>
    </source>
</evidence>
<dbReference type="Pfam" id="PF06026">
    <property type="entry name" value="Rib_5-P_isom_A"/>
    <property type="match status" value="1"/>
</dbReference>
<evidence type="ECO:0000313" key="6">
    <source>
        <dbReference type="EMBL" id="CAK7357403.1"/>
    </source>
</evidence>
<dbReference type="InterPro" id="IPR050262">
    <property type="entry name" value="Ribose-5P_isomerase"/>
</dbReference>
<dbReference type="PANTHER" id="PTHR43748:SF1">
    <property type="entry name" value="RIBOSE-5-PHOSPHATE ISOMERASE 4, CHLOROPLASTIC-RELATED"/>
    <property type="match status" value="1"/>
</dbReference>
<keyword evidence="7" id="KW-1185">Reference proteome</keyword>
<dbReference type="Proteomes" id="UP001314170">
    <property type="component" value="Unassembled WGS sequence"/>
</dbReference>
<comment type="caution">
    <text evidence="6">The sequence shown here is derived from an EMBL/GenBank/DDBJ whole genome shotgun (WGS) entry which is preliminary data.</text>
</comment>
<comment type="pathway">
    <text evidence="2">Carbohydrate degradation; pentose phosphate pathway; D-ribose 5-phosphate from D-ribulose 5-phosphate (non-oxidative stage): step 1/1.</text>
</comment>
<gene>
    <name evidence="6" type="ORF">DCAF_LOCUS27691</name>
</gene>
<dbReference type="InterPro" id="IPR004788">
    <property type="entry name" value="Ribose5P_isomerase_type_A"/>
</dbReference>
<evidence type="ECO:0000256" key="4">
    <source>
        <dbReference type="ARBA" id="ARBA00011959"/>
    </source>
</evidence>
<dbReference type="PANTHER" id="PTHR43748">
    <property type="entry name" value="RIBOSE-5-PHOSPHATE ISOMERASE 3, CHLOROPLASTIC-RELATED"/>
    <property type="match status" value="1"/>
</dbReference>
<dbReference type="GO" id="GO:0009052">
    <property type="term" value="P:pentose-phosphate shunt, non-oxidative branch"/>
    <property type="evidence" value="ECO:0007669"/>
    <property type="project" value="InterPro"/>
</dbReference>
<evidence type="ECO:0000256" key="3">
    <source>
        <dbReference type="ARBA" id="ARBA00008088"/>
    </source>
</evidence>
<dbReference type="AlphaFoldDB" id="A0AAV1SW69"/>
<protein>
    <recommendedName>
        <fullName evidence="4">ribose-5-phosphate isomerase</fullName>
        <ecNumber evidence="4">5.3.1.6</ecNumber>
    </recommendedName>
</protein>